<evidence type="ECO:0008006" key="3">
    <source>
        <dbReference type="Google" id="ProtNLM"/>
    </source>
</evidence>
<dbReference type="Pfam" id="PF08570">
    <property type="entry name" value="DUF1761"/>
    <property type="match status" value="1"/>
</dbReference>
<dbReference type="VEuPathDB" id="FungiDB:TRICI_004729"/>
<reference evidence="1" key="1">
    <citation type="journal article" date="2019" name="G3 (Bethesda)">
        <title>Genome Assemblies of Two Rare Opportunistic Yeast Pathogens: Diutina rugosa (syn. Candida rugosa) and Trichomonascus ciferrii (syn. Candida ciferrii).</title>
        <authorList>
            <person name="Mixao V."/>
            <person name="Saus E."/>
            <person name="Hansen A.P."/>
            <person name="Lass-Florl C."/>
            <person name="Gabaldon T."/>
        </authorList>
    </citation>
    <scope>NUCLEOTIDE SEQUENCE</scope>
    <source>
        <strain evidence="1">CBS 4856</strain>
    </source>
</reference>
<dbReference type="Proteomes" id="UP000761534">
    <property type="component" value="Unassembled WGS sequence"/>
</dbReference>
<organism evidence="1 2">
    <name type="scientific">Trichomonascus ciferrii</name>
    <dbReference type="NCBI Taxonomy" id="44093"/>
    <lineage>
        <taxon>Eukaryota</taxon>
        <taxon>Fungi</taxon>
        <taxon>Dikarya</taxon>
        <taxon>Ascomycota</taxon>
        <taxon>Saccharomycotina</taxon>
        <taxon>Dipodascomycetes</taxon>
        <taxon>Dipodascales</taxon>
        <taxon>Trichomonascaceae</taxon>
        <taxon>Trichomonascus</taxon>
        <taxon>Trichomonascus ciferrii complex</taxon>
    </lineage>
</organism>
<proteinExistence type="predicted"/>
<dbReference type="OrthoDB" id="2344991at2759"/>
<comment type="caution">
    <text evidence="1">The sequence shown here is derived from an EMBL/GenBank/DDBJ whole genome shotgun (WGS) entry which is preliminary data.</text>
</comment>
<dbReference type="AlphaFoldDB" id="A0A642V1Q0"/>
<sequence>MTTNEDEANDDYSAIAIGTAFSHVNSFIVTAPVIGAACKKAREADTKEEFLKSKEAAGALCVNTNSLVTSALRSYAVAVLLNKTGASNLCAATCVGGLVFTISALPSILTNAIVEKRPLDSVLAKTLEAAIDTVGLCAVLTWWGVNEVPVLNKV</sequence>
<evidence type="ECO:0000313" key="1">
    <source>
        <dbReference type="EMBL" id="KAA8908916.1"/>
    </source>
</evidence>
<name>A0A642V1Q0_9ASCO</name>
<accession>A0A642V1Q0</accession>
<dbReference type="PANTHER" id="PTHR40638">
    <property type="entry name" value="UPF0591 MEMBRANE PROTEIN C15E1.02C"/>
    <property type="match status" value="1"/>
</dbReference>
<evidence type="ECO:0000313" key="2">
    <source>
        <dbReference type="Proteomes" id="UP000761534"/>
    </source>
</evidence>
<keyword evidence="2" id="KW-1185">Reference proteome</keyword>
<dbReference type="EMBL" id="SWFS01000356">
    <property type="protein sequence ID" value="KAA8908916.1"/>
    <property type="molecule type" value="Genomic_DNA"/>
</dbReference>
<dbReference type="InterPro" id="IPR013879">
    <property type="entry name" value="DUF1761"/>
</dbReference>
<protein>
    <recommendedName>
        <fullName evidence="3">DUF1761 domain-containing protein</fullName>
    </recommendedName>
</protein>
<gene>
    <name evidence="1" type="ORF">TRICI_004729</name>
</gene>
<dbReference type="PANTHER" id="PTHR40638:SF1">
    <property type="entry name" value="UPF0591 MEMBRANE PROTEIN C15E1.02C"/>
    <property type="match status" value="1"/>
</dbReference>